<dbReference type="GeneID" id="123057209"/>
<dbReference type="Gramene" id="TraesRN1A0100731600.1">
    <property type="protein sequence ID" value="TraesRN1A0100731600.1"/>
    <property type="gene ID" value="TraesRN1A0100731600"/>
</dbReference>
<dbReference type="RefSeq" id="XP_044336241.1">
    <property type="nucleotide sequence ID" value="XM_044480306.1"/>
</dbReference>
<dbReference type="Gramene" id="TraesARI1A03G00124770.1">
    <property type="protein sequence ID" value="TraesARI1A03G00124770.1"/>
    <property type="gene ID" value="TraesARI1A03G00124770"/>
</dbReference>
<evidence type="ECO:0000256" key="3">
    <source>
        <dbReference type="ARBA" id="ARBA00022729"/>
    </source>
</evidence>
<accession>A0A3B5Y221</accession>
<keyword evidence="4 8" id="KW-1133">Transmembrane helix</keyword>
<gene>
    <name evidence="9" type="primary">LOC123057209</name>
</gene>
<dbReference type="Gramene" id="TraesSTA1A03G00123330.1">
    <property type="protein sequence ID" value="TraesSTA1A03G00123330.1"/>
    <property type="gene ID" value="TraesSTA1A03G00123330"/>
</dbReference>
<sequence>METSVIVVSVVVGFFGVGSAVLGLIAEGTKLERNDISMSRTECVYPANPALALGLVAALLLLAAQITVSAAGRCCGCCKPRGAAFSASRRNIGVVFAVLSWVATVIAEIYFVQGAAWNAPVTREVNTGCYFVRDGVFRRAAILSIIATVLGIKSYFLLRAAAATATATAAAAAPGYPGAVAGPSSAGEPKPDGIAMGHPAPMYGQAPYAHYPPPPNAQGYGQYPPPPNAQGYGGQYPPPAQGYGQFHPDAPPQGQGYGQAV</sequence>
<evidence type="ECO:0000256" key="5">
    <source>
        <dbReference type="ARBA" id="ARBA00023136"/>
    </source>
</evidence>
<feature type="transmembrane region" description="Helical" evidence="8">
    <location>
        <begin position="92"/>
        <end position="116"/>
    </location>
</feature>
<reference evidence="9" key="1">
    <citation type="submission" date="2018-08" db="EMBL/GenBank/DDBJ databases">
        <authorList>
            <person name="Rossello M."/>
        </authorList>
    </citation>
    <scope>NUCLEOTIDE SEQUENCE [LARGE SCALE GENOMIC DNA]</scope>
    <source>
        <strain evidence="9">cv. Chinese Spring</strain>
    </source>
</reference>
<keyword evidence="5 8" id="KW-0472">Membrane</keyword>
<proteinExistence type="inferred from homology"/>
<dbReference type="EnsemblPlants" id="TraesCS1A02G271700.1">
    <property type="protein sequence ID" value="TraesCS1A02G271700.1"/>
    <property type="gene ID" value="TraesCS1A02G271700"/>
</dbReference>
<evidence type="ECO:0000256" key="7">
    <source>
        <dbReference type="SAM" id="MobiDB-lite"/>
    </source>
</evidence>
<dbReference type="KEGG" id="taes:123057209"/>
<dbReference type="Gramene" id="TraesCS1A02G271700.1">
    <property type="protein sequence ID" value="TraesCS1A02G271700.1"/>
    <property type="gene ID" value="TraesCS1A02G271700"/>
</dbReference>
<feature type="transmembrane region" description="Helical" evidence="8">
    <location>
        <begin position="46"/>
        <end position="71"/>
    </location>
</feature>
<dbReference type="Gramene" id="TraesJUL1A03G00122450.1">
    <property type="protein sequence ID" value="TraesJUL1A03G00122450.1"/>
    <property type="gene ID" value="TraesJUL1A03G00122450"/>
</dbReference>
<evidence type="ECO:0000256" key="1">
    <source>
        <dbReference type="ARBA" id="ARBA00004127"/>
    </source>
</evidence>
<comment type="similarity">
    <text evidence="6">Belongs to the DESIGUAL family.</text>
</comment>
<evidence type="ECO:0000313" key="9">
    <source>
        <dbReference type="EnsemblPlants" id="TraesCS1A02G271700.1"/>
    </source>
</evidence>
<comment type="subcellular location">
    <subcellularLocation>
        <location evidence="1">Endomembrane system</location>
        <topology evidence="1">Multi-pass membrane protein</topology>
    </subcellularLocation>
</comment>
<dbReference type="Proteomes" id="UP000019116">
    <property type="component" value="Chromosome 1A"/>
</dbReference>
<dbReference type="OMA" id="HTLGFCA"/>
<feature type="region of interest" description="Disordered" evidence="7">
    <location>
        <begin position="214"/>
        <end position="261"/>
    </location>
</feature>
<evidence type="ECO:0000256" key="6">
    <source>
        <dbReference type="ARBA" id="ARBA00029467"/>
    </source>
</evidence>
<keyword evidence="10" id="KW-1185">Reference proteome</keyword>
<evidence type="ECO:0000256" key="8">
    <source>
        <dbReference type="SAM" id="Phobius"/>
    </source>
</evidence>
<keyword evidence="3" id="KW-0732">Signal</keyword>
<organism evidence="9">
    <name type="scientific">Triticum aestivum</name>
    <name type="common">Wheat</name>
    <dbReference type="NCBI Taxonomy" id="4565"/>
    <lineage>
        <taxon>Eukaryota</taxon>
        <taxon>Viridiplantae</taxon>
        <taxon>Streptophyta</taxon>
        <taxon>Embryophyta</taxon>
        <taxon>Tracheophyta</taxon>
        <taxon>Spermatophyta</taxon>
        <taxon>Magnoliopsida</taxon>
        <taxon>Liliopsida</taxon>
        <taxon>Poales</taxon>
        <taxon>Poaceae</taxon>
        <taxon>BOP clade</taxon>
        <taxon>Pooideae</taxon>
        <taxon>Triticodae</taxon>
        <taxon>Triticeae</taxon>
        <taxon>Triticinae</taxon>
        <taxon>Triticum</taxon>
    </lineage>
</organism>
<feature type="transmembrane region" description="Helical" evidence="8">
    <location>
        <begin position="5"/>
        <end position="26"/>
    </location>
</feature>
<dbReference type="Gramene" id="TraesPARA_EIv1.0_0037770.1">
    <property type="protein sequence ID" value="TraesPARA_EIv1.0_0037770.1.CDS"/>
    <property type="gene ID" value="TraesPARA_EIv1.0_0037770"/>
</dbReference>
<dbReference type="Gramene" id="TraesSYM1A03G00126060.1">
    <property type="protein sequence ID" value="TraesSYM1A03G00126060.1"/>
    <property type="gene ID" value="TraesSYM1A03G00126060"/>
</dbReference>
<name>A0A3B5Y221_WHEAT</name>
<evidence type="ECO:0000313" key="10">
    <source>
        <dbReference type="Proteomes" id="UP000019116"/>
    </source>
</evidence>
<reference evidence="9" key="2">
    <citation type="submission" date="2018-10" db="UniProtKB">
        <authorList>
            <consortium name="EnsemblPlants"/>
        </authorList>
    </citation>
    <scope>IDENTIFICATION</scope>
</reference>
<dbReference type="AlphaFoldDB" id="A0A3B5Y221"/>
<dbReference type="InterPro" id="IPR009606">
    <property type="entry name" value="DEAL/Modifying_wall_lignin1/2"/>
</dbReference>
<dbReference type="GO" id="GO:0012505">
    <property type="term" value="C:endomembrane system"/>
    <property type="evidence" value="ECO:0007669"/>
    <property type="project" value="UniProtKB-SubCell"/>
</dbReference>
<evidence type="ECO:0000256" key="4">
    <source>
        <dbReference type="ARBA" id="ARBA00022989"/>
    </source>
</evidence>
<dbReference type="Pfam" id="PF06749">
    <property type="entry name" value="DUF1218"/>
    <property type="match status" value="1"/>
</dbReference>
<keyword evidence="2 8" id="KW-0812">Transmembrane</keyword>
<dbReference type="STRING" id="4565.A0A3B5Y221"/>
<dbReference type="PANTHER" id="PTHR31769">
    <property type="entry name" value="OS07G0462200 PROTEIN-RELATED"/>
    <property type="match status" value="1"/>
</dbReference>
<dbReference type="InterPro" id="IPR052222">
    <property type="entry name" value="DESIGUAL"/>
</dbReference>
<dbReference type="Gramene" id="TraesCS1A03G0686900.1">
    <property type="protein sequence ID" value="TraesCS1A03G0686900.1.CDS"/>
    <property type="gene ID" value="TraesCS1A03G0686900"/>
</dbReference>
<evidence type="ECO:0000256" key="2">
    <source>
        <dbReference type="ARBA" id="ARBA00022692"/>
    </source>
</evidence>
<dbReference type="OrthoDB" id="693611at2759"/>
<feature type="transmembrane region" description="Helical" evidence="8">
    <location>
        <begin position="136"/>
        <end position="158"/>
    </location>
</feature>
<protein>
    <submittedName>
        <fullName evidence="9">Uncharacterized protein</fullName>
    </submittedName>
</protein>